<dbReference type="Pfam" id="PF00581">
    <property type="entry name" value="Rhodanese"/>
    <property type="match status" value="1"/>
</dbReference>
<dbReference type="InterPro" id="IPR001763">
    <property type="entry name" value="Rhodanese-like_dom"/>
</dbReference>
<dbReference type="Proteomes" id="UP000472270">
    <property type="component" value="Unassembled WGS sequence"/>
</dbReference>
<dbReference type="GeneID" id="107716817"/>
<dbReference type="PROSITE" id="PS00683">
    <property type="entry name" value="RHODANESE_2"/>
    <property type="match status" value="1"/>
</dbReference>
<feature type="domain" description="Rhodanese" evidence="2">
    <location>
        <begin position="95"/>
        <end position="197"/>
    </location>
</feature>
<reference evidence="3" key="2">
    <citation type="submission" date="2025-09" db="UniProtKB">
        <authorList>
            <consortium name="Ensembl"/>
        </authorList>
    </citation>
    <scope>IDENTIFICATION</scope>
</reference>
<dbReference type="GO" id="GO:0004792">
    <property type="term" value="F:thiosulfate-cyanide sulfurtransferase activity"/>
    <property type="evidence" value="ECO:0007669"/>
    <property type="project" value="InterPro"/>
</dbReference>
<keyword evidence="1" id="KW-0808">Transferase</keyword>
<dbReference type="PANTHER" id="PTHR44086:SF10">
    <property type="entry name" value="THIOSULFATE SULFURTRANSFERASE_RHODANESE-LIKE DOMAIN-CONTAINING PROTEIN 3"/>
    <property type="match status" value="1"/>
</dbReference>
<dbReference type="KEGG" id="srx:107716817"/>
<evidence type="ECO:0000313" key="3">
    <source>
        <dbReference type="Ensembl" id="ENSSRHP00000065521.1"/>
    </source>
</evidence>
<organism evidence="3 4">
    <name type="scientific">Sinocyclocheilus rhinocerous</name>
    <dbReference type="NCBI Taxonomy" id="307959"/>
    <lineage>
        <taxon>Eukaryota</taxon>
        <taxon>Metazoa</taxon>
        <taxon>Chordata</taxon>
        <taxon>Craniata</taxon>
        <taxon>Vertebrata</taxon>
        <taxon>Euteleostomi</taxon>
        <taxon>Actinopterygii</taxon>
        <taxon>Neopterygii</taxon>
        <taxon>Teleostei</taxon>
        <taxon>Ostariophysi</taxon>
        <taxon>Cypriniformes</taxon>
        <taxon>Cyprinidae</taxon>
        <taxon>Cyprininae</taxon>
        <taxon>Sinocyclocheilus</taxon>
    </lineage>
</organism>
<dbReference type="Gene3D" id="3.40.250.10">
    <property type="entry name" value="Rhodanese-like domain"/>
    <property type="match status" value="1"/>
</dbReference>
<dbReference type="RefSeq" id="XP_016378883.1">
    <property type="nucleotide sequence ID" value="XM_016523397.1"/>
</dbReference>
<sequence length="198" mass="22422">MALNVYSRLTRSTIVRVLASRSVIPVTRQLTTTSCWTHLRCLQRKYHMTTTRVAEERPLLVKRVIRYDGSSLRNFSSSSQPSIDVSYEQLKKLLLSDSSVVIDVREPWELREYGNIPGSINVPLGQVNGALHLTPDDFKEKYGGVMPSQSQNIVFTCLAGVRSKKALETAVSLGYTKVQHYPGGWQEWAEHQLIQTKE</sequence>
<dbReference type="OrthoDB" id="566238at2759"/>
<accession>A0A673KII5</accession>
<dbReference type="CDD" id="cd01519">
    <property type="entry name" value="RHOD_HSP67B2"/>
    <property type="match status" value="1"/>
</dbReference>
<dbReference type="InterPro" id="IPR036873">
    <property type="entry name" value="Rhodanese-like_dom_sf"/>
</dbReference>
<evidence type="ECO:0000256" key="1">
    <source>
        <dbReference type="RuleBase" id="RU000507"/>
    </source>
</evidence>
<keyword evidence="4" id="KW-1185">Reference proteome</keyword>
<evidence type="ECO:0000313" key="4">
    <source>
        <dbReference type="Proteomes" id="UP000472270"/>
    </source>
</evidence>
<dbReference type="InterPro" id="IPR001307">
    <property type="entry name" value="Thiosulphate_STrfase_CS"/>
</dbReference>
<dbReference type="PROSITE" id="PS50206">
    <property type="entry name" value="RHODANESE_3"/>
    <property type="match status" value="1"/>
</dbReference>
<reference evidence="3" key="1">
    <citation type="submission" date="2025-08" db="UniProtKB">
        <authorList>
            <consortium name="Ensembl"/>
        </authorList>
    </citation>
    <scope>IDENTIFICATION</scope>
</reference>
<dbReference type="AlphaFoldDB" id="A0A673KII5"/>
<dbReference type="SUPFAM" id="SSF52821">
    <property type="entry name" value="Rhodanese/Cell cycle control phosphatase"/>
    <property type="match status" value="1"/>
</dbReference>
<dbReference type="PANTHER" id="PTHR44086">
    <property type="entry name" value="THIOSULFATE SULFURTRANSFERASE RDL2, MITOCHONDRIAL-RELATED"/>
    <property type="match status" value="1"/>
</dbReference>
<name>A0A673KII5_9TELE</name>
<gene>
    <name evidence="3" type="primary">LOC107716817</name>
</gene>
<evidence type="ECO:0000259" key="2">
    <source>
        <dbReference type="PROSITE" id="PS50206"/>
    </source>
</evidence>
<dbReference type="Ensembl" id="ENSSRHT00000067323.1">
    <property type="protein sequence ID" value="ENSSRHP00000065521.1"/>
    <property type="gene ID" value="ENSSRHG00000032620.1"/>
</dbReference>
<proteinExistence type="predicted"/>
<protein>
    <recommendedName>
        <fullName evidence="1">Sulfurtransferase</fullName>
    </recommendedName>
</protein>
<dbReference type="SMART" id="SM00450">
    <property type="entry name" value="RHOD"/>
    <property type="match status" value="1"/>
</dbReference>